<evidence type="ECO:0000313" key="3">
    <source>
        <dbReference type="Proteomes" id="UP000019132"/>
    </source>
</evidence>
<keyword evidence="1" id="KW-1133">Transmembrane helix</keyword>
<dbReference type="AlphaFoldDB" id="K3X1T1"/>
<evidence type="ECO:0000313" key="2">
    <source>
        <dbReference type="EnsemblProtists" id="PYU1_T011180"/>
    </source>
</evidence>
<dbReference type="Pfam" id="PF05990">
    <property type="entry name" value="DUF900"/>
    <property type="match status" value="1"/>
</dbReference>
<sequence>MRKSGADDAMALTESLMPILDASPQAPLTAHDVSTAMMLNHPLNLEEAASSNDATSEEFNYARAFSFMTGRRLQRRYRGVYTKYSFMAQVATWCMVIYILLTTVNLSSSSPKTRDDLFYLVIIIFAIYVIVRIALIIQWLIYWIVFAEMLTYAVTSNIHALFWLDDSLTDAEEHARNVILGVLIVLEFLTIVVYLLTHFVYPWLVQNHKLNSGRWWTVRLGPQTNTLTYRSLARFYTSKRNVVKYCGGLNAKGEPHGYGMWSDTSFHGERLAGQWENGIPIGPFRSFEHGSGYSFVNIRIGFCHNRGEAKSDGIDFWPSHSSSGIHWGVASVECSVSGGFFTFLPSVSHLTPSDTADAPQSAADCLRVLRTPTDDVVFSSKAVNKRHAQFKKMKSVKRKIFRESSAPLLDTNDSVDDKEALILLHGYNCSLDYGMNRLGQLLALGDFPPHIHPFVFSWPSGGALAYFQAKKIGSESERTGNDFQTFLRSLSDAGYTKLNIIAHSMGARIFFNCLNRGQLDEVLMPVNNSRHFGPAKLMLSTLTFCNPDYDRNDFVKYGGGYDCARRFCDHITLYADDMDGALFYLEFLSKKSLCSPLNYSLGKRGHMIHRDVSEHDELQDRSNDTMLGWRETNLTPVVDMDVAVAAVNQNARYEGVTSFAYNRAPASRRLEDAHNAVRDRVKSDLDRVSRLQYLDMDVIDTTWMDNNVHAIRHNYFNLNPTIVDDLRHLIVHKKRARSRPGLLQTTSAENVYIFLVAPSHVKNK</sequence>
<dbReference type="PANTHER" id="PTHR36513:SF1">
    <property type="entry name" value="TRANSMEMBRANE PROTEIN"/>
    <property type="match status" value="1"/>
</dbReference>
<name>K3X1T1_GLOUD</name>
<dbReference type="SUPFAM" id="SSF53474">
    <property type="entry name" value="alpha/beta-Hydrolases"/>
    <property type="match status" value="1"/>
</dbReference>
<feature type="transmembrane region" description="Helical" evidence="1">
    <location>
        <begin position="178"/>
        <end position="204"/>
    </location>
</feature>
<dbReference type="Gene3D" id="3.40.50.1820">
    <property type="entry name" value="alpha/beta hydrolase"/>
    <property type="match status" value="1"/>
</dbReference>
<dbReference type="OMA" id="RWIIYWI"/>
<keyword evidence="3" id="KW-1185">Reference proteome</keyword>
<protein>
    <submittedName>
        <fullName evidence="2">Uncharacterized protein</fullName>
    </submittedName>
</protein>
<reference evidence="3" key="1">
    <citation type="journal article" date="2010" name="Genome Biol.">
        <title>Genome sequence of the necrotrophic plant pathogen Pythium ultimum reveals original pathogenicity mechanisms and effector repertoire.</title>
        <authorList>
            <person name="Levesque C.A."/>
            <person name="Brouwer H."/>
            <person name="Cano L."/>
            <person name="Hamilton J.P."/>
            <person name="Holt C."/>
            <person name="Huitema E."/>
            <person name="Raffaele S."/>
            <person name="Robideau G.P."/>
            <person name="Thines M."/>
            <person name="Win J."/>
            <person name="Zerillo M.M."/>
            <person name="Beakes G.W."/>
            <person name="Boore J.L."/>
            <person name="Busam D."/>
            <person name="Dumas B."/>
            <person name="Ferriera S."/>
            <person name="Fuerstenberg S.I."/>
            <person name="Gachon C.M."/>
            <person name="Gaulin E."/>
            <person name="Govers F."/>
            <person name="Grenville-Briggs L."/>
            <person name="Horner N."/>
            <person name="Hostetler J."/>
            <person name="Jiang R.H."/>
            <person name="Johnson J."/>
            <person name="Krajaejun T."/>
            <person name="Lin H."/>
            <person name="Meijer H.J."/>
            <person name="Moore B."/>
            <person name="Morris P."/>
            <person name="Phuntmart V."/>
            <person name="Puiu D."/>
            <person name="Shetty J."/>
            <person name="Stajich J.E."/>
            <person name="Tripathy S."/>
            <person name="Wawra S."/>
            <person name="van West P."/>
            <person name="Whitty B.R."/>
            <person name="Coutinho P.M."/>
            <person name="Henrissat B."/>
            <person name="Martin F."/>
            <person name="Thomas P.D."/>
            <person name="Tyler B.M."/>
            <person name="De Vries R.P."/>
            <person name="Kamoun S."/>
            <person name="Yandell M."/>
            <person name="Tisserat N."/>
            <person name="Buell C.R."/>
        </authorList>
    </citation>
    <scope>NUCLEOTIDE SEQUENCE</scope>
    <source>
        <strain evidence="3">DAOM:BR144</strain>
    </source>
</reference>
<dbReference type="InterPro" id="IPR010297">
    <property type="entry name" value="DUF900_hydrolase"/>
</dbReference>
<dbReference type="Proteomes" id="UP000019132">
    <property type="component" value="Unassembled WGS sequence"/>
</dbReference>
<dbReference type="EMBL" id="GL376606">
    <property type="status" value="NOT_ANNOTATED_CDS"/>
    <property type="molecule type" value="Genomic_DNA"/>
</dbReference>
<feature type="transmembrane region" description="Helical" evidence="1">
    <location>
        <begin position="81"/>
        <end position="101"/>
    </location>
</feature>
<dbReference type="InParanoid" id="K3X1T1"/>
<dbReference type="InterPro" id="IPR029058">
    <property type="entry name" value="AB_hydrolase_fold"/>
</dbReference>
<dbReference type="VEuPathDB" id="FungiDB:PYU1_G011155"/>
<dbReference type="STRING" id="431595.K3X1T1"/>
<dbReference type="eggNOG" id="ENOG502RMID">
    <property type="taxonomic scope" value="Eukaryota"/>
</dbReference>
<dbReference type="EnsemblProtists" id="PYU1_T011180">
    <property type="protein sequence ID" value="PYU1_T011180"/>
    <property type="gene ID" value="PYU1_G011155"/>
</dbReference>
<dbReference type="PANTHER" id="PTHR36513">
    <property type="entry name" value="ABC TRANSMEMBRANE TYPE-1 DOMAIN-CONTAINING PROTEIN"/>
    <property type="match status" value="1"/>
</dbReference>
<organism evidence="2 3">
    <name type="scientific">Globisporangium ultimum (strain ATCC 200006 / CBS 805.95 / DAOM BR144)</name>
    <name type="common">Pythium ultimum</name>
    <dbReference type="NCBI Taxonomy" id="431595"/>
    <lineage>
        <taxon>Eukaryota</taxon>
        <taxon>Sar</taxon>
        <taxon>Stramenopiles</taxon>
        <taxon>Oomycota</taxon>
        <taxon>Peronosporomycetes</taxon>
        <taxon>Pythiales</taxon>
        <taxon>Pythiaceae</taxon>
        <taxon>Globisporangium</taxon>
    </lineage>
</organism>
<keyword evidence="1" id="KW-0812">Transmembrane</keyword>
<accession>K3X1T1</accession>
<dbReference type="HOGENOM" id="CLU_012113_0_0_1"/>
<keyword evidence="1" id="KW-0472">Membrane</keyword>
<feature type="transmembrane region" description="Helical" evidence="1">
    <location>
        <begin position="140"/>
        <end position="158"/>
    </location>
</feature>
<reference evidence="2" key="3">
    <citation type="submission" date="2015-02" db="UniProtKB">
        <authorList>
            <consortium name="EnsemblProtists"/>
        </authorList>
    </citation>
    <scope>IDENTIFICATION</scope>
    <source>
        <strain evidence="2">DAOM BR144</strain>
    </source>
</reference>
<reference evidence="3" key="2">
    <citation type="submission" date="2010-04" db="EMBL/GenBank/DDBJ databases">
        <authorList>
            <person name="Buell R."/>
            <person name="Hamilton J."/>
            <person name="Hostetler J."/>
        </authorList>
    </citation>
    <scope>NUCLEOTIDE SEQUENCE [LARGE SCALE GENOMIC DNA]</scope>
    <source>
        <strain evidence="3">DAOM:BR144</strain>
    </source>
</reference>
<evidence type="ECO:0000256" key="1">
    <source>
        <dbReference type="SAM" id="Phobius"/>
    </source>
</evidence>
<feature type="transmembrane region" description="Helical" evidence="1">
    <location>
        <begin position="117"/>
        <end position="135"/>
    </location>
</feature>
<proteinExistence type="predicted"/>